<evidence type="ECO:0000313" key="2">
    <source>
        <dbReference type="EMBL" id="BBX47251.1"/>
    </source>
</evidence>
<keyword evidence="1" id="KW-0472">Membrane</keyword>
<name>A0A7I7L0E2_9MYCO</name>
<reference evidence="2 3" key="1">
    <citation type="journal article" date="2019" name="Emerg. Microbes Infect.">
        <title>Comprehensive subspecies identification of 175 nontuberculous mycobacteria species based on 7547 genomic profiles.</title>
        <authorList>
            <person name="Matsumoto Y."/>
            <person name="Kinjo T."/>
            <person name="Motooka D."/>
            <person name="Nabeya D."/>
            <person name="Jung N."/>
            <person name="Uechi K."/>
            <person name="Horii T."/>
            <person name="Iida T."/>
            <person name="Fujita J."/>
            <person name="Nakamura S."/>
        </authorList>
    </citation>
    <scope>NUCLEOTIDE SEQUENCE [LARGE SCALE GENOMIC DNA]</scope>
    <source>
        <strain evidence="2 3">JCM 12404</strain>
    </source>
</reference>
<organism evidence="2 3">
    <name type="scientific">Mycobacterium cookii</name>
    <dbReference type="NCBI Taxonomy" id="1775"/>
    <lineage>
        <taxon>Bacteria</taxon>
        <taxon>Bacillati</taxon>
        <taxon>Actinomycetota</taxon>
        <taxon>Actinomycetes</taxon>
        <taxon>Mycobacteriales</taxon>
        <taxon>Mycobacteriaceae</taxon>
        <taxon>Mycobacterium</taxon>
    </lineage>
</organism>
<protein>
    <submittedName>
        <fullName evidence="2">Uncharacterized protein</fullName>
    </submittedName>
</protein>
<gene>
    <name evidence="2" type="ORF">MCOO_32660</name>
</gene>
<proteinExistence type="predicted"/>
<dbReference type="EMBL" id="AP022569">
    <property type="protein sequence ID" value="BBX47251.1"/>
    <property type="molecule type" value="Genomic_DNA"/>
</dbReference>
<accession>A0A7I7L0E2</accession>
<evidence type="ECO:0000313" key="3">
    <source>
        <dbReference type="Proteomes" id="UP000465866"/>
    </source>
</evidence>
<dbReference type="KEGG" id="mcoo:MCOO_32660"/>
<dbReference type="Proteomes" id="UP000465866">
    <property type="component" value="Chromosome"/>
</dbReference>
<keyword evidence="1" id="KW-1133">Transmembrane helix</keyword>
<keyword evidence="1" id="KW-0812">Transmembrane</keyword>
<sequence>MPTMGMGYLADSCSLWFGFDISVTARSYAQFTGILAGFAFVVALLVQSAAVSFKEGMEVPFAGTPNPE</sequence>
<evidence type="ECO:0000256" key="1">
    <source>
        <dbReference type="SAM" id="Phobius"/>
    </source>
</evidence>
<keyword evidence="3" id="KW-1185">Reference proteome</keyword>
<feature type="transmembrane region" description="Helical" evidence="1">
    <location>
        <begin position="28"/>
        <end position="46"/>
    </location>
</feature>
<dbReference type="AlphaFoldDB" id="A0A7I7L0E2"/>